<sequence>MSQSIRRCARFLRSAKLTSHNGSFSRLIFFHRRAENHHQSAPEKRLSDPKPSDHFMVDNNEAAVITDGSTGSDPPQIVTVVYSSNSSFSASDPHFSNNLRCTSSAQFSGDLCVSLVEKSFSSADLQKLLLISGMKAYTDEAPKTREFQPRYFRPEPSISGMARSKRSLYWVIRHNRRRNLTSRHISARKK</sequence>
<dbReference type="AlphaFoldDB" id="A0A834ZI76"/>
<protein>
    <submittedName>
        <fullName evidence="1">Uncharacterized protein</fullName>
    </submittedName>
</protein>
<proteinExistence type="predicted"/>
<keyword evidence="2" id="KW-1185">Reference proteome</keyword>
<reference evidence="1 2" key="1">
    <citation type="submission" date="2020-04" db="EMBL/GenBank/DDBJ databases">
        <title>Plant Genome Project.</title>
        <authorList>
            <person name="Zhang R.-G."/>
        </authorList>
    </citation>
    <scope>NUCLEOTIDE SEQUENCE [LARGE SCALE GENOMIC DNA]</scope>
    <source>
        <strain evidence="1">YNK0</strain>
        <tissue evidence="1">Leaf</tissue>
    </source>
</reference>
<name>A0A834ZI76_TETSI</name>
<organism evidence="1 2">
    <name type="scientific">Tetracentron sinense</name>
    <name type="common">Spur-leaf</name>
    <dbReference type="NCBI Taxonomy" id="13715"/>
    <lineage>
        <taxon>Eukaryota</taxon>
        <taxon>Viridiplantae</taxon>
        <taxon>Streptophyta</taxon>
        <taxon>Embryophyta</taxon>
        <taxon>Tracheophyta</taxon>
        <taxon>Spermatophyta</taxon>
        <taxon>Magnoliopsida</taxon>
        <taxon>Trochodendrales</taxon>
        <taxon>Trochodendraceae</taxon>
        <taxon>Tetracentron</taxon>
    </lineage>
</organism>
<comment type="caution">
    <text evidence="1">The sequence shown here is derived from an EMBL/GenBank/DDBJ whole genome shotgun (WGS) entry which is preliminary data.</text>
</comment>
<evidence type="ECO:0000313" key="1">
    <source>
        <dbReference type="EMBL" id="KAF8407411.1"/>
    </source>
</evidence>
<dbReference type="Proteomes" id="UP000655225">
    <property type="component" value="Unassembled WGS sequence"/>
</dbReference>
<gene>
    <name evidence="1" type="ORF">HHK36_006542</name>
</gene>
<accession>A0A834ZI76</accession>
<evidence type="ECO:0000313" key="2">
    <source>
        <dbReference type="Proteomes" id="UP000655225"/>
    </source>
</evidence>
<dbReference type="EMBL" id="JABCRI010000004">
    <property type="protein sequence ID" value="KAF8407411.1"/>
    <property type="molecule type" value="Genomic_DNA"/>
</dbReference>